<sequence length="372" mass="41486">MTGISETVEHWFGFCRKSPAEHTLQRGIDIRPDSTHVGPPRSGGDGSRTIRGLGLALSGMKTLGQNRQLLWFTFLSGLVLMGNIIGQGVLSYTTWIMLPNETEWVILNSIIELATLFCLVFLLTSLVLSISYKKDHASFFEGFTRAKKYWKAILSWSLVLTIAGMLLFNIYFYAPDWLPRNHLFPNILGTLFGSILNLLIEFPFNPIFTPYILFDSSRYGGLSLVSLIYPSGIMQAAIFSEINLLLFILTPFVIPFIVLEQKTIREAVVGSFAVMKKTWDEAVACTVFLGVVTFGVFLTYPLVQVASTLVIPDEFGMICQENVWIALALVYDIALFCFVIVMATVGEIASLDLYKSAKIREIAIESANQQGL</sequence>
<keyword evidence="1" id="KW-0812">Transmembrane</keyword>
<dbReference type="EMBL" id="QGMY01000008">
    <property type="protein sequence ID" value="PWR71692.1"/>
    <property type="molecule type" value="Genomic_DNA"/>
</dbReference>
<dbReference type="Proteomes" id="UP000245657">
    <property type="component" value="Unassembled WGS sequence"/>
</dbReference>
<feature type="transmembrane region" description="Helical" evidence="1">
    <location>
        <begin position="110"/>
        <end position="132"/>
    </location>
</feature>
<dbReference type="GeneID" id="97550140"/>
<name>A0A2V2MUS9_9EURY</name>
<comment type="caution">
    <text evidence="2">The sequence shown here is derived from an EMBL/GenBank/DDBJ whole genome shotgun (WGS) entry which is preliminary data.</text>
</comment>
<feature type="transmembrane region" description="Helical" evidence="1">
    <location>
        <begin position="153"/>
        <end position="174"/>
    </location>
</feature>
<reference evidence="2 3" key="1">
    <citation type="submission" date="2018-05" db="EMBL/GenBank/DDBJ databases">
        <title>Draft genome of Methanospirillum lacunae Ki8-1.</title>
        <authorList>
            <person name="Dueholm M.S."/>
            <person name="Nielsen P.H."/>
            <person name="Bakmann L.F."/>
            <person name="Otzen D.E."/>
        </authorList>
    </citation>
    <scope>NUCLEOTIDE SEQUENCE [LARGE SCALE GENOMIC DNA]</scope>
    <source>
        <strain evidence="2 3">Ki8-1</strain>
    </source>
</reference>
<dbReference type="AlphaFoldDB" id="A0A2V2MUS9"/>
<evidence type="ECO:0000313" key="3">
    <source>
        <dbReference type="Proteomes" id="UP000245657"/>
    </source>
</evidence>
<keyword evidence="3" id="KW-1185">Reference proteome</keyword>
<keyword evidence="1" id="KW-1133">Transmembrane helix</keyword>
<feature type="transmembrane region" description="Helical" evidence="1">
    <location>
        <begin position="186"/>
        <end position="207"/>
    </location>
</feature>
<protein>
    <submittedName>
        <fullName evidence="2">Uncharacterized protein</fullName>
    </submittedName>
</protein>
<gene>
    <name evidence="2" type="ORF">DK846_12670</name>
</gene>
<feature type="transmembrane region" description="Helical" evidence="1">
    <location>
        <begin position="323"/>
        <end position="345"/>
    </location>
</feature>
<feature type="transmembrane region" description="Helical" evidence="1">
    <location>
        <begin position="69"/>
        <end position="90"/>
    </location>
</feature>
<dbReference type="OrthoDB" id="117626at2157"/>
<feature type="transmembrane region" description="Helical" evidence="1">
    <location>
        <begin position="244"/>
        <end position="261"/>
    </location>
</feature>
<accession>A0A2V2MUS9</accession>
<feature type="transmembrane region" description="Helical" evidence="1">
    <location>
        <begin position="282"/>
        <end position="303"/>
    </location>
</feature>
<dbReference type="RefSeq" id="WP_109969311.1">
    <property type="nucleotide sequence ID" value="NZ_CP176093.1"/>
</dbReference>
<keyword evidence="1" id="KW-0472">Membrane</keyword>
<feature type="transmembrane region" description="Helical" evidence="1">
    <location>
        <begin position="219"/>
        <end position="238"/>
    </location>
</feature>
<organism evidence="2 3">
    <name type="scientific">Methanospirillum lacunae</name>
    <dbReference type="NCBI Taxonomy" id="668570"/>
    <lineage>
        <taxon>Archaea</taxon>
        <taxon>Methanobacteriati</taxon>
        <taxon>Methanobacteriota</taxon>
        <taxon>Stenosarchaea group</taxon>
        <taxon>Methanomicrobia</taxon>
        <taxon>Methanomicrobiales</taxon>
        <taxon>Methanospirillaceae</taxon>
        <taxon>Methanospirillum</taxon>
    </lineage>
</organism>
<proteinExistence type="predicted"/>
<evidence type="ECO:0000256" key="1">
    <source>
        <dbReference type="SAM" id="Phobius"/>
    </source>
</evidence>
<evidence type="ECO:0000313" key="2">
    <source>
        <dbReference type="EMBL" id="PWR71692.1"/>
    </source>
</evidence>